<proteinExistence type="predicted"/>
<comment type="caution">
    <text evidence="2">The sequence shown here is derived from an EMBL/GenBank/DDBJ whole genome shotgun (WGS) entry which is preliminary data.</text>
</comment>
<keyword evidence="1" id="KW-0812">Transmembrane</keyword>
<evidence type="ECO:0000313" key="3">
    <source>
        <dbReference type="Proteomes" id="UP000477779"/>
    </source>
</evidence>
<reference evidence="2 3" key="1">
    <citation type="submission" date="2020-02" db="EMBL/GenBank/DDBJ databases">
        <title>WGS of Micromonospora spp. isolated from hot spring.</title>
        <authorList>
            <person name="Thawai C."/>
        </authorList>
    </citation>
    <scope>NUCLEOTIDE SEQUENCE [LARGE SCALE GENOMIC DNA]</scope>
    <source>
        <strain evidence="2 3">TMS7</strain>
    </source>
</reference>
<sequence>MKDALFPLLLAAVGLPVVVLVVVLVARHLVEKHADEAAAAILRKHARQPADRPKELTR</sequence>
<name>A0AAJ3DM79_9ACTN</name>
<dbReference type="Proteomes" id="UP000477779">
    <property type="component" value="Unassembled WGS sequence"/>
</dbReference>
<feature type="transmembrane region" description="Helical" evidence="1">
    <location>
        <begin position="6"/>
        <end position="26"/>
    </location>
</feature>
<keyword evidence="1" id="KW-0472">Membrane</keyword>
<dbReference type="AlphaFoldDB" id="A0AAJ3DM79"/>
<gene>
    <name evidence="2" type="ORF">G3561_15475</name>
</gene>
<keyword evidence="1" id="KW-1133">Transmembrane helix</keyword>
<evidence type="ECO:0000313" key="2">
    <source>
        <dbReference type="EMBL" id="NES28940.1"/>
    </source>
</evidence>
<protein>
    <submittedName>
        <fullName evidence="2">Uncharacterized protein</fullName>
    </submittedName>
</protein>
<dbReference type="RefSeq" id="WP_154228316.1">
    <property type="nucleotide sequence ID" value="NZ_CP045309.1"/>
</dbReference>
<evidence type="ECO:0000256" key="1">
    <source>
        <dbReference type="SAM" id="Phobius"/>
    </source>
</evidence>
<accession>A0AAJ3DM79</accession>
<dbReference type="EMBL" id="JAAHBZ010000005">
    <property type="protein sequence ID" value="NES28940.1"/>
    <property type="molecule type" value="Genomic_DNA"/>
</dbReference>
<organism evidence="2 3">
    <name type="scientific">Micromonospora terminaliae</name>
    <dbReference type="NCBI Taxonomy" id="1914461"/>
    <lineage>
        <taxon>Bacteria</taxon>
        <taxon>Bacillati</taxon>
        <taxon>Actinomycetota</taxon>
        <taxon>Actinomycetes</taxon>
        <taxon>Micromonosporales</taxon>
        <taxon>Micromonosporaceae</taxon>
        <taxon>Micromonospora</taxon>
    </lineage>
</organism>